<dbReference type="EC" id="2.7.1.144" evidence="6"/>
<dbReference type="PANTHER" id="PTHR46566">
    <property type="entry name" value="1-PHOSPHOFRUCTOKINASE-RELATED"/>
    <property type="match status" value="1"/>
</dbReference>
<proteinExistence type="inferred from homology"/>
<dbReference type="InterPro" id="IPR017583">
    <property type="entry name" value="Tagatose/fructose_Pkinase"/>
</dbReference>
<comment type="catalytic activity">
    <reaction evidence="6">
        <text>D-tagatofuranose 6-phosphate + ATP = D-tagatofuranose 1,6-bisphosphate + ADP + H(+)</text>
        <dbReference type="Rhea" id="RHEA:12420"/>
        <dbReference type="ChEBI" id="CHEBI:15378"/>
        <dbReference type="ChEBI" id="CHEBI:30616"/>
        <dbReference type="ChEBI" id="CHEBI:58694"/>
        <dbReference type="ChEBI" id="CHEBI:58695"/>
        <dbReference type="ChEBI" id="CHEBI:456216"/>
        <dbReference type="EC" id="2.7.1.144"/>
    </reaction>
</comment>
<dbReference type="InterPro" id="IPR029056">
    <property type="entry name" value="Ribokinase-like"/>
</dbReference>
<dbReference type="Pfam" id="PF00294">
    <property type="entry name" value="PfkB"/>
    <property type="match status" value="1"/>
</dbReference>
<dbReference type="InterPro" id="IPR002173">
    <property type="entry name" value="Carboh/pur_kinase_PfkB_CS"/>
</dbReference>
<evidence type="ECO:0000256" key="3">
    <source>
        <dbReference type="ARBA" id="ARBA00022741"/>
    </source>
</evidence>
<evidence type="ECO:0000256" key="4">
    <source>
        <dbReference type="ARBA" id="ARBA00022777"/>
    </source>
</evidence>
<evidence type="ECO:0000256" key="2">
    <source>
        <dbReference type="ARBA" id="ARBA00022679"/>
    </source>
</evidence>
<keyword evidence="2 6" id="KW-0808">Transferase</keyword>
<dbReference type="GO" id="GO:0016301">
    <property type="term" value="F:kinase activity"/>
    <property type="evidence" value="ECO:0007669"/>
    <property type="project" value="UniProtKB-KW"/>
</dbReference>
<evidence type="ECO:0000313" key="9">
    <source>
        <dbReference type="Proteomes" id="UP000182089"/>
    </source>
</evidence>
<dbReference type="NCBIfam" id="TIGR03168">
    <property type="entry name" value="1-PFK"/>
    <property type="match status" value="1"/>
</dbReference>
<keyword evidence="3 6" id="KW-0547">Nucleotide-binding</keyword>
<accession>A0ABY1ACK7</accession>
<evidence type="ECO:0000259" key="7">
    <source>
        <dbReference type="Pfam" id="PF00294"/>
    </source>
</evidence>
<organism evidence="8 9">
    <name type="scientific">Ligilactobacillus ruminis</name>
    <dbReference type="NCBI Taxonomy" id="1623"/>
    <lineage>
        <taxon>Bacteria</taxon>
        <taxon>Bacillati</taxon>
        <taxon>Bacillota</taxon>
        <taxon>Bacilli</taxon>
        <taxon>Lactobacillales</taxon>
        <taxon>Lactobacillaceae</taxon>
        <taxon>Ligilactobacillus</taxon>
    </lineage>
</organism>
<dbReference type="SUPFAM" id="SSF53613">
    <property type="entry name" value="Ribokinase-like"/>
    <property type="match status" value="1"/>
</dbReference>
<evidence type="ECO:0000256" key="5">
    <source>
        <dbReference type="ARBA" id="ARBA00022840"/>
    </source>
</evidence>
<reference evidence="8 9" key="1">
    <citation type="submission" date="2016-10" db="EMBL/GenBank/DDBJ databases">
        <authorList>
            <person name="Varghese N."/>
            <person name="Submissions S."/>
        </authorList>
    </citation>
    <scope>NUCLEOTIDE SEQUENCE [LARGE SCALE GENOMIC DNA]</scope>
    <source>
        <strain evidence="8 9">WC1T17</strain>
    </source>
</reference>
<protein>
    <recommendedName>
        <fullName evidence="6">Tagatose-6-phosphate kinase</fullName>
        <ecNumber evidence="6">2.7.1.144</ecNumber>
    </recommendedName>
</protein>
<dbReference type="PANTHER" id="PTHR46566:SF5">
    <property type="entry name" value="1-PHOSPHOFRUCTOKINASE"/>
    <property type="match status" value="1"/>
</dbReference>
<dbReference type="Proteomes" id="UP000182089">
    <property type="component" value="Unassembled WGS sequence"/>
</dbReference>
<evidence type="ECO:0000313" key="8">
    <source>
        <dbReference type="EMBL" id="SEM81074.1"/>
    </source>
</evidence>
<dbReference type="PIRSF" id="PIRSF000535">
    <property type="entry name" value="1PFK/6PFK/LacC"/>
    <property type="match status" value="1"/>
</dbReference>
<comment type="similarity">
    <text evidence="6">Belongs to the carbohydrate kinase PfkB family. LacC subfamily.</text>
</comment>
<evidence type="ECO:0000256" key="1">
    <source>
        <dbReference type="ARBA" id="ARBA00005380"/>
    </source>
</evidence>
<dbReference type="Gene3D" id="3.40.1190.20">
    <property type="match status" value="1"/>
</dbReference>
<sequence>MVKPILTLTLNPSVDISYQLPTLALDTVNRVTTVSKTAGGKGLNVARVLSLLDQEVYASGFLGGTLGKFISQALPKDAIEDKFMQIAGETRNCIAILHDDGKQTEILESGPVISQTEAQNFFNHLISLLPKVDLMTISGSLPKGLDSDFYAQLISLADQYNVKTILDSSGPALLASLNGSTLPFLIKPNQDEINQITRQKIDSLEQLAKLLLTNSNLKNIPWVVVSLGAKGALAKVKDKLYLARIPKITAVNPVGSGDSTVAGLAYALNQQNDPKYVLKTAMTCGILNTLNPKTGVINPDLFDVYFKQVEIEEMKLEVTL</sequence>
<dbReference type="CDD" id="cd01164">
    <property type="entry name" value="FruK_PfkB_like"/>
    <property type="match status" value="1"/>
</dbReference>
<feature type="domain" description="Carbohydrate kinase PfkB" evidence="7">
    <location>
        <begin position="14"/>
        <end position="298"/>
    </location>
</feature>
<keyword evidence="5 6" id="KW-0067">ATP-binding</keyword>
<dbReference type="PROSITE" id="PS00584">
    <property type="entry name" value="PFKB_KINASES_2"/>
    <property type="match status" value="1"/>
</dbReference>
<comment type="caution">
    <text evidence="8">The sequence shown here is derived from an EMBL/GenBank/DDBJ whole genome shotgun (WGS) entry which is preliminary data.</text>
</comment>
<comment type="pathway">
    <text evidence="6">Carbohydrate metabolism; D-tagatose 6-phosphate degradation; D-glyceraldehyde 3-phosphate and glycerone phosphate from D-tagatose 6-phosphate: step 1/2.</text>
</comment>
<keyword evidence="4 8" id="KW-0418">Kinase</keyword>
<comment type="similarity">
    <text evidence="1">Belongs to the carbohydrate kinase pfkB family.</text>
</comment>
<evidence type="ECO:0000256" key="6">
    <source>
        <dbReference type="PIRNR" id="PIRNR000535"/>
    </source>
</evidence>
<dbReference type="EMBL" id="FOCC01000009">
    <property type="protein sequence ID" value="SEM81074.1"/>
    <property type="molecule type" value="Genomic_DNA"/>
</dbReference>
<dbReference type="InterPro" id="IPR011611">
    <property type="entry name" value="PfkB_dom"/>
</dbReference>
<gene>
    <name evidence="8" type="ORF">SAMN05216431_10960</name>
</gene>
<keyword evidence="6" id="KW-0423">Lactose metabolism</keyword>
<name>A0ABY1ACK7_9LACO</name>